<comment type="caution">
    <text evidence="9">The sequence shown here is derived from an EMBL/GenBank/DDBJ whole genome shotgun (WGS) entry which is preliminary data.</text>
</comment>
<dbReference type="GO" id="GO:0000155">
    <property type="term" value="F:phosphorelay sensor kinase activity"/>
    <property type="evidence" value="ECO:0007669"/>
    <property type="project" value="InterPro"/>
</dbReference>
<dbReference type="CDD" id="cd00075">
    <property type="entry name" value="HATPase"/>
    <property type="match status" value="1"/>
</dbReference>
<protein>
    <recommendedName>
        <fullName evidence="2">histidine kinase</fullName>
        <ecNumber evidence="2">2.7.13.3</ecNumber>
    </recommendedName>
</protein>
<dbReference type="SUPFAM" id="SSF47384">
    <property type="entry name" value="Homodimeric domain of signal transducing histidine kinase"/>
    <property type="match status" value="1"/>
</dbReference>
<dbReference type="InterPro" id="IPR004358">
    <property type="entry name" value="Sig_transdc_His_kin-like_C"/>
</dbReference>
<keyword evidence="7" id="KW-1133">Transmembrane helix</keyword>
<dbReference type="EC" id="2.7.13.3" evidence="2"/>
<keyword evidence="7" id="KW-0472">Membrane</keyword>
<feature type="transmembrane region" description="Helical" evidence="7">
    <location>
        <begin position="359"/>
        <end position="378"/>
    </location>
</feature>
<keyword evidence="3" id="KW-0597">Phosphoprotein</keyword>
<evidence type="ECO:0000256" key="3">
    <source>
        <dbReference type="ARBA" id="ARBA00022553"/>
    </source>
</evidence>
<dbReference type="OrthoDB" id="5483109at2"/>
<evidence type="ECO:0000256" key="7">
    <source>
        <dbReference type="SAM" id="Phobius"/>
    </source>
</evidence>
<dbReference type="SMART" id="SM00388">
    <property type="entry name" value="HisKA"/>
    <property type="match status" value="1"/>
</dbReference>
<dbReference type="InterPro" id="IPR003594">
    <property type="entry name" value="HATPase_dom"/>
</dbReference>
<dbReference type="Pfam" id="PF02518">
    <property type="entry name" value="HATPase_c"/>
    <property type="match status" value="1"/>
</dbReference>
<gene>
    <name evidence="9" type="ORF">D7V88_17390</name>
</gene>
<keyword evidence="4" id="KW-0808">Transferase</keyword>
<sequence length="616" mass="67491">MLRRLLPTLAALVLGLAGLGVGLGYLQRIFAAEREDARASLQSRREVLEQYARVSLGQALREGLESARPTLEAAKTDPLVAAQGLYLREQEEQLLPRLALLDTAGDSPAKDRYARLRAGQELADEDEGPWRERLEQMQAVERALAAKDPKATLLAVMALLQHRTRFVLASTRDLPSLLVVLEDVAARGDLVPDLMRGLVREGLLDGQGGGRLEGLQRLLLLKRSRFTPEDFDFLRGRVAALSLRVGVPVADFEARARELTATPLELPASVPEPLLTRTGWYLEPHPPRGAQGLALNLPGLMEGLTREMRERGLLEPDGRVSLPGDAQVRVLASLPVAVESSAWTKGEAALENRYRLKSLMLVLCAALALTIAALAFVAQHRKYRFLELKSDFVATVSHELRTPLASIRLLAETLEWRLAEGADAKDYPARIIHEADGLGFLVENLLSFNRIDKGRWVPRLAPVRLDELVSGLRRDLESGTPVPVELTADVDARELNADAQLLRLLLANLARNACAYNTRSPVRLHVATLPGGRVHFTDNGTGIPEAEWERVFGEFHRLSGRSGREVPGSGLGLALCRRIARLHGGTLRVAASSDEGTTFELTLPETPSSARPRSTA</sequence>
<evidence type="ECO:0000313" key="10">
    <source>
        <dbReference type="Proteomes" id="UP000268094"/>
    </source>
</evidence>
<dbReference type="InterPro" id="IPR036890">
    <property type="entry name" value="HATPase_C_sf"/>
</dbReference>
<dbReference type="PRINTS" id="PR00344">
    <property type="entry name" value="BCTRLSENSOR"/>
</dbReference>
<evidence type="ECO:0000256" key="4">
    <source>
        <dbReference type="ARBA" id="ARBA00022679"/>
    </source>
</evidence>
<dbReference type="RefSeq" id="WP_120541762.1">
    <property type="nucleotide sequence ID" value="NZ_RAVZ01000109.1"/>
</dbReference>
<comment type="catalytic activity">
    <reaction evidence="1">
        <text>ATP + protein L-histidine = ADP + protein N-phospho-L-histidine.</text>
        <dbReference type="EC" id="2.7.13.3"/>
    </reaction>
</comment>
<dbReference type="Gene3D" id="1.10.287.130">
    <property type="match status" value="1"/>
</dbReference>
<dbReference type="PANTHER" id="PTHR43711:SF32">
    <property type="entry name" value="SENSOR-TYPE HISTIDINE KINASE PRRB"/>
    <property type="match status" value="1"/>
</dbReference>
<accession>A0A3A8ITR2</accession>
<dbReference type="AlphaFoldDB" id="A0A3A8ITR2"/>
<reference evidence="10" key="1">
    <citation type="submission" date="2018-09" db="EMBL/GenBank/DDBJ databases">
        <authorList>
            <person name="Livingstone P.G."/>
            <person name="Whitworth D.E."/>
        </authorList>
    </citation>
    <scope>NUCLEOTIDE SEQUENCE [LARGE SCALE GENOMIC DNA]</scope>
    <source>
        <strain evidence="10">CA054A</strain>
    </source>
</reference>
<dbReference type="PANTHER" id="PTHR43711">
    <property type="entry name" value="TWO-COMPONENT HISTIDINE KINASE"/>
    <property type="match status" value="1"/>
</dbReference>
<feature type="domain" description="Histidine kinase" evidence="8">
    <location>
        <begin position="395"/>
        <end position="607"/>
    </location>
</feature>
<keyword evidence="5 9" id="KW-0418">Kinase</keyword>
<name>A0A3A8ITR2_9BACT</name>
<dbReference type="Pfam" id="PF00512">
    <property type="entry name" value="HisKA"/>
    <property type="match status" value="1"/>
</dbReference>
<dbReference type="InterPro" id="IPR050736">
    <property type="entry name" value="Sensor_HK_Regulatory"/>
</dbReference>
<dbReference type="InterPro" id="IPR036097">
    <property type="entry name" value="HisK_dim/P_sf"/>
</dbReference>
<evidence type="ECO:0000313" key="9">
    <source>
        <dbReference type="EMBL" id="RKG86722.1"/>
    </source>
</evidence>
<evidence type="ECO:0000256" key="6">
    <source>
        <dbReference type="ARBA" id="ARBA00023012"/>
    </source>
</evidence>
<evidence type="ECO:0000256" key="1">
    <source>
        <dbReference type="ARBA" id="ARBA00000085"/>
    </source>
</evidence>
<keyword evidence="7" id="KW-0812">Transmembrane</keyword>
<dbReference type="EMBL" id="RAVZ01000109">
    <property type="protein sequence ID" value="RKG86722.1"/>
    <property type="molecule type" value="Genomic_DNA"/>
</dbReference>
<keyword evidence="6" id="KW-0902">Two-component regulatory system</keyword>
<organism evidence="9 10">
    <name type="scientific">Corallococcus terminator</name>
    <dbReference type="NCBI Taxonomy" id="2316733"/>
    <lineage>
        <taxon>Bacteria</taxon>
        <taxon>Pseudomonadati</taxon>
        <taxon>Myxococcota</taxon>
        <taxon>Myxococcia</taxon>
        <taxon>Myxococcales</taxon>
        <taxon>Cystobacterineae</taxon>
        <taxon>Myxococcaceae</taxon>
        <taxon>Corallococcus</taxon>
    </lineage>
</organism>
<evidence type="ECO:0000256" key="5">
    <source>
        <dbReference type="ARBA" id="ARBA00022777"/>
    </source>
</evidence>
<dbReference type="PROSITE" id="PS50109">
    <property type="entry name" value="HIS_KIN"/>
    <property type="match status" value="1"/>
</dbReference>
<dbReference type="SUPFAM" id="SSF55874">
    <property type="entry name" value="ATPase domain of HSP90 chaperone/DNA topoisomerase II/histidine kinase"/>
    <property type="match status" value="1"/>
</dbReference>
<dbReference type="CDD" id="cd00082">
    <property type="entry name" value="HisKA"/>
    <property type="match status" value="1"/>
</dbReference>
<dbReference type="SMART" id="SM00387">
    <property type="entry name" value="HATPase_c"/>
    <property type="match status" value="1"/>
</dbReference>
<proteinExistence type="predicted"/>
<evidence type="ECO:0000256" key="2">
    <source>
        <dbReference type="ARBA" id="ARBA00012438"/>
    </source>
</evidence>
<dbReference type="InterPro" id="IPR003661">
    <property type="entry name" value="HisK_dim/P_dom"/>
</dbReference>
<evidence type="ECO:0000259" key="8">
    <source>
        <dbReference type="PROSITE" id="PS50109"/>
    </source>
</evidence>
<dbReference type="Gene3D" id="3.30.565.10">
    <property type="entry name" value="Histidine kinase-like ATPase, C-terminal domain"/>
    <property type="match status" value="1"/>
</dbReference>
<keyword evidence="10" id="KW-1185">Reference proteome</keyword>
<dbReference type="InterPro" id="IPR005467">
    <property type="entry name" value="His_kinase_dom"/>
</dbReference>
<dbReference type="Proteomes" id="UP000268094">
    <property type="component" value="Unassembled WGS sequence"/>
</dbReference>